<reference evidence="2" key="1">
    <citation type="submission" date="2021-03" db="EMBL/GenBank/DDBJ databases">
        <title>Comparative genomics and phylogenomic investigation of the class Geoglossomycetes provide insights into ecological specialization and systematics.</title>
        <authorList>
            <person name="Melie T."/>
            <person name="Pirro S."/>
            <person name="Miller A.N."/>
            <person name="Quandt A."/>
        </authorList>
    </citation>
    <scope>NUCLEOTIDE SEQUENCE</scope>
    <source>
        <strain evidence="2">GBOQ0MN5Z8</strain>
    </source>
</reference>
<gene>
    <name evidence="2" type="ORF">FGG08_005070</name>
</gene>
<sequence length="167" mass="19456">MLDSDLSLGRFIGHTEQTGYSSSATIPSSIPLRLRNIFHRRTRSQVTRQPAVPPGDVPRPLAPGREVTPEEIRDLGELIRKRYELDVEIWGLRHVKPRDRRIVEDKMRRSDATLQKIYRTIYAWDSPDAFKSPKDWVKLQEIRMRIEEDGKRDWANNPPWADGDLGE</sequence>
<evidence type="ECO:0000313" key="2">
    <source>
        <dbReference type="EMBL" id="KAH0538335.1"/>
    </source>
</evidence>
<feature type="region of interest" description="Disordered" evidence="1">
    <location>
        <begin position="43"/>
        <end position="65"/>
    </location>
</feature>
<evidence type="ECO:0000313" key="3">
    <source>
        <dbReference type="Proteomes" id="UP000698800"/>
    </source>
</evidence>
<evidence type="ECO:0000256" key="1">
    <source>
        <dbReference type="SAM" id="MobiDB-lite"/>
    </source>
</evidence>
<dbReference type="OrthoDB" id="4127862at2759"/>
<keyword evidence="3" id="KW-1185">Reference proteome</keyword>
<accession>A0A9P8KWE2</accession>
<dbReference type="Proteomes" id="UP000698800">
    <property type="component" value="Unassembled WGS sequence"/>
</dbReference>
<protein>
    <submittedName>
        <fullName evidence="2">Uncharacterized protein</fullName>
    </submittedName>
</protein>
<organism evidence="2 3">
    <name type="scientific">Glutinoglossum americanum</name>
    <dbReference type="NCBI Taxonomy" id="1670608"/>
    <lineage>
        <taxon>Eukaryota</taxon>
        <taxon>Fungi</taxon>
        <taxon>Dikarya</taxon>
        <taxon>Ascomycota</taxon>
        <taxon>Pezizomycotina</taxon>
        <taxon>Geoglossomycetes</taxon>
        <taxon>Geoglossales</taxon>
        <taxon>Geoglossaceae</taxon>
        <taxon>Glutinoglossum</taxon>
    </lineage>
</organism>
<feature type="compositionally biased region" description="Pro residues" evidence="1">
    <location>
        <begin position="51"/>
        <end position="61"/>
    </location>
</feature>
<name>A0A9P8KWE2_9PEZI</name>
<dbReference type="EMBL" id="JAGHQL010000113">
    <property type="protein sequence ID" value="KAH0538335.1"/>
    <property type="molecule type" value="Genomic_DNA"/>
</dbReference>
<dbReference type="AlphaFoldDB" id="A0A9P8KWE2"/>
<proteinExistence type="predicted"/>
<comment type="caution">
    <text evidence="2">The sequence shown here is derived from an EMBL/GenBank/DDBJ whole genome shotgun (WGS) entry which is preliminary data.</text>
</comment>